<protein>
    <recommendedName>
        <fullName evidence="4">Nucleoside 2-deoxyribosyltransferase</fullName>
    </recommendedName>
</protein>
<dbReference type="SUPFAM" id="SSF52309">
    <property type="entry name" value="N-(deoxy)ribosyltransferase-like"/>
    <property type="match status" value="1"/>
</dbReference>
<evidence type="ECO:0000256" key="1">
    <source>
        <dbReference type="SAM" id="MobiDB-lite"/>
    </source>
</evidence>
<evidence type="ECO:0000313" key="3">
    <source>
        <dbReference type="Proteomes" id="UP000799324"/>
    </source>
</evidence>
<feature type="region of interest" description="Disordered" evidence="1">
    <location>
        <begin position="1"/>
        <end position="25"/>
    </location>
</feature>
<name>A0A6A6SRH5_9PLEO</name>
<dbReference type="Proteomes" id="UP000799324">
    <property type="component" value="Unassembled WGS sequence"/>
</dbReference>
<evidence type="ECO:0000313" key="2">
    <source>
        <dbReference type="EMBL" id="KAF2650250.1"/>
    </source>
</evidence>
<dbReference type="AlphaFoldDB" id="A0A6A6SRH5"/>
<reference evidence="2" key="1">
    <citation type="journal article" date="2020" name="Stud. Mycol.">
        <title>101 Dothideomycetes genomes: a test case for predicting lifestyles and emergence of pathogens.</title>
        <authorList>
            <person name="Haridas S."/>
            <person name="Albert R."/>
            <person name="Binder M."/>
            <person name="Bloem J."/>
            <person name="Labutti K."/>
            <person name="Salamov A."/>
            <person name="Andreopoulos B."/>
            <person name="Baker S."/>
            <person name="Barry K."/>
            <person name="Bills G."/>
            <person name="Bluhm B."/>
            <person name="Cannon C."/>
            <person name="Castanera R."/>
            <person name="Culley D."/>
            <person name="Daum C."/>
            <person name="Ezra D."/>
            <person name="Gonzalez J."/>
            <person name="Henrissat B."/>
            <person name="Kuo A."/>
            <person name="Liang C."/>
            <person name="Lipzen A."/>
            <person name="Lutzoni F."/>
            <person name="Magnuson J."/>
            <person name="Mondo S."/>
            <person name="Nolan M."/>
            <person name="Ohm R."/>
            <person name="Pangilinan J."/>
            <person name="Park H.-J."/>
            <person name="Ramirez L."/>
            <person name="Alfaro M."/>
            <person name="Sun H."/>
            <person name="Tritt A."/>
            <person name="Yoshinaga Y."/>
            <person name="Zwiers L.-H."/>
            <person name="Turgeon B."/>
            <person name="Goodwin S."/>
            <person name="Spatafora J."/>
            <person name="Crous P."/>
            <person name="Grigoriev I."/>
        </authorList>
    </citation>
    <scope>NUCLEOTIDE SEQUENCE</scope>
    <source>
        <strain evidence="2">CBS 122681</strain>
    </source>
</reference>
<gene>
    <name evidence="2" type="ORF">K491DRAFT_697467</name>
</gene>
<accession>A0A6A6SRH5</accession>
<sequence>MTNDINNTTTTTMAPQPTSELDTPAKDLTATIPDTFNQLPPLPSPPLPQHPAFHHYKPPVPPTYPGYSVFLAGSIEMGRAIQWQSHILPFLHNLPLTICNPRRSTWDSAPDAAQRLRDMERQVDWELQALDACDVICFFFDKATMSPVTMMELGLWARSGKAVVCCDDGVQAGGDADADANGNAHKGFWKGTNVRMVCERYGVPHVRRFEELVTEVKSMLARKGMRVEEVEWKGESVDEEEEGQEGGVSL</sequence>
<proteinExistence type="predicted"/>
<feature type="compositionally biased region" description="Low complexity" evidence="1">
    <location>
        <begin position="1"/>
        <end position="12"/>
    </location>
</feature>
<dbReference type="EMBL" id="MU004462">
    <property type="protein sequence ID" value="KAF2650250.1"/>
    <property type="molecule type" value="Genomic_DNA"/>
</dbReference>
<organism evidence="2 3">
    <name type="scientific">Lophiostoma macrostomum CBS 122681</name>
    <dbReference type="NCBI Taxonomy" id="1314788"/>
    <lineage>
        <taxon>Eukaryota</taxon>
        <taxon>Fungi</taxon>
        <taxon>Dikarya</taxon>
        <taxon>Ascomycota</taxon>
        <taxon>Pezizomycotina</taxon>
        <taxon>Dothideomycetes</taxon>
        <taxon>Pleosporomycetidae</taxon>
        <taxon>Pleosporales</taxon>
        <taxon>Lophiostomataceae</taxon>
        <taxon>Lophiostoma</taxon>
    </lineage>
</organism>
<evidence type="ECO:0008006" key="4">
    <source>
        <dbReference type="Google" id="ProtNLM"/>
    </source>
</evidence>
<dbReference type="Gene3D" id="3.40.50.450">
    <property type="match status" value="1"/>
</dbReference>
<dbReference type="InterPro" id="IPR039470">
    <property type="entry name" value="Nuc_deoxyri_tr2"/>
</dbReference>
<dbReference type="OrthoDB" id="2893324at2759"/>
<keyword evidence="3" id="KW-1185">Reference proteome</keyword>
<dbReference type="Pfam" id="PF15891">
    <property type="entry name" value="Nuc_deoxyri_tr2"/>
    <property type="match status" value="1"/>
</dbReference>